<dbReference type="InterPro" id="IPR011251">
    <property type="entry name" value="Luciferase-like_dom"/>
</dbReference>
<feature type="domain" description="Luciferase-like" evidence="2">
    <location>
        <begin position="15"/>
        <end position="194"/>
    </location>
</feature>
<dbReference type="Gene3D" id="3.20.20.30">
    <property type="entry name" value="Luciferase-like domain"/>
    <property type="match status" value="1"/>
</dbReference>
<sequence length="249" mass="26333">MRLGALLAHLSDAPPYPVVGWARRLADAGFRSLWAPEIIGRGRLVPDPFAALAAAAAATPDLELGTGTVQVPLHHPAELAHRMLSLQAVCGDRLSLGVSPGSTRSDYAVLGRDHRGRFRAFDENIVRLRALLADGGDAQARLADPPRDGRPPLLLGSWGANVEKAARHFEGWLGSAFRVTPDELLAAHDRFRAAGGLRAVAYAIPVPAGADLGPIGEQLRRYADAGFDDAVVAIAPGGPDPERVRALLP</sequence>
<accession>A0ABN1XSP7</accession>
<comment type="caution">
    <text evidence="3">The sequence shown here is derived from an EMBL/GenBank/DDBJ whole genome shotgun (WGS) entry which is preliminary data.</text>
</comment>
<proteinExistence type="predicted"/>
<evidence type="ECO:0000313" key="4">
    <source>
        <dbReference type="Proteomes" id="UP001501414"/>
    </source>
</evidence>
<keyword evidence="4" id="KW-1185">Reference proteome</keyword>
<dbReference type="EMBL" id="BAAAJK010000007">
    <property type="protein sequence ID" value="GAA1387351.1"/>
    <property type="molecule type" value="Genomic_DNA"/>
</dbReference>
<dbReference type="PANTHER" id="PTHR43244">
    <property type="match status" value="1"/>
</dbReference>
<evidence type="ECO:0000259" key="2">
    <source>
        <dbReference type="Pfam" id="PF00296"/>
    </source>
</evidence>
<dbReference type="RefSeq" id="WP_344021294.1">
    <property type="nucleotide sequence ID" value="NZ_BAAAJK010000007.1"/>
</dbReference>
<dbReference type="PANTHER" id="PTHR43244:SF1">
    <property type="entry name" value="5,10-METHYLENETETRAHYDROMETHANOPTERIN REDUCTASE"/>
    <property type="match status" value="1"/>
</dbReference>
<organism evidence="3 4">
    <name type="scientific">Pseudonocardia kongjuensis</name>
    <dbReference type="NCBI Taxonomy" id="102227"/>
    <lineage>
        <taxon>Bacteria</taxon>
        <taxon>Bacillati</taxon>
        <taxon>Actinomycetota</taxon>
        <taxon>Actinomycetes</taxon>
        <taxon>Pseudonocardiales</taxon>
        <taxon>Pseudonocardiaceae</taxon>
        <taxon>Pseudonocardia</taxon>
    </lineage>
</organism>
<dbReference type="InterPro" id="IPR050564">
    <property type="entry name" value="F420-G6PD/mer"/>
</dbReference>
<protein>
    <recommendedName>
        <fullName evidence="2">Luciferase-like domain-containing protein</fullName>
    </recommendedName>
</protein>
<evidence type="ECO:0000313" key="3">
    <source>
        <dbReference type="EMBL" id="GAA1387351.1"/>
    </source>
</evidence>
<name>A0ABN1XSP7_9PSEU</name>
<dbReference type="Proteomes" id="UP001501414">
    <property type="component" value="Unassembled WGS sequence"/>
</dbReference>
<gene>
    <name evidence="3" type="ORF">GCM10009613_22790</name>
</gene>
<dbReference type="InterPro" id="IPR036661">
    <property type="entry name" value="Luciferase-like_sf"/>
</dbReference>
<dbReference type="Pfam" id="PF00296">
    <property type="entry name" value="Bac_luciferase"/>
    <property type="match status" value="1"/>
</dbReference>
<keyword evidence="1" id="KW-0560">Oxidoreductase</keyword>
<dbReference type="SUPFAM" id="SSF51679">
    <property type="entry name" value="Bacterial luciferase-like"/>
    <property type="match status" value="1"/>
</dbReference>
<evidence type="ECO:0000256" key="1">
    <source>
        <dbReference type="ARBA" id="ARBA00023002"/>
    </source>
</evidence>
<reference evidence="3 4" key="1">
    <citation type="journal article" date="2019" name="Int. J. Syst. Evol. Microbiol.">
        <title>The Global Catalogue of Microorganisms (GCM) 10K type strain sequencing project: providing services to taxonomists for standard genome sequencing and annotation.</title>
        <authorList>
            <consortium name="The Broad Institute Genomics Platform"/>
            <consortium name="The Broad Institute Genome Sequencing Center for Infectious Disease"/>
            <person name="Wu L."/>
            <person name="Ma J."/>
        </authorList>
    </citation>
    <scope>NUCLEOTIDE SEQUENCE [LARGE SCALE GENOMIC DNA]</scope>
    <source>
        <strain evidence="3 4">JCM 11896</strain>
    </source>
</reference>